<organism evidence="2">
    <name type="scientific">uncultured Thermomicrobiales bacterium</name>
    <dbReference type="NCBI Taxonomy" id="1645740"/>
    <lineage>
        <taxon>Bacteria</taxon>
        <taxon>Pseudomonadati</taxon>
        <taxon>Thermomicrobiota</taxon>
        <taxon>Thermomicrobia</taxon>
        <taxon>Thermomicrobiales</taxon>
        <taxon>environmental samples</taxon>
    </lineage>
</organism>
<feature type="compositionally biased region" description="Basic and acidic residues" evidence="1">
    <location>
        <begin position="95"/>
        <end position="113"/>
    </location>
</feature>
<feature type="compositionally biased region" description="Basic residues" evidence="1">
    <location>
        <begin position="10"/>
        <end position="31"/>
    </location>
</feature>
<accession>A0A6J4UTU7</accession>
<gene>
    <name evidence="2" type="ORF">AVDCRST_MAG73-3674</name>
</gene>
<dbReference type="GO" id="GO:0004316">
    <property type="term" value="F:3-oxoacyl-[acyl-carrier-protein] reductase (NADPH) activity"/>
    <property type="evidence" value="ECO:0007669"/>
    <property type="project" value="UniProtKB-EC"/>
</dbReference>
<feature type="compositionally biased region" description="Basic and acidic residues" evidence="1">
    <location>
        <begin position="79"/>
        <end position="88"/>
    </location>
</feature>
<dbReference type="AlphaFoldDB" id="A0A6J4UTU7"/>
<feature type="compositionally biased region" description="Basic residues" evidence="1">
    <location>
        <begin position="41"/>
        <end position="51"/>
    </location>
</feature>
<feature type="compositionally biased region" description="Low complexity" evidence="1">
    <location>
        <begin position="201"/>
        <end position="213"/>
    </location>
</feature>
<feature type="compositionally biased region" description="Basic residues" evidence="1">
    <location>
        <begin position="218"/>
        <end position="235"/>
    </location>
</feature>
<evidence type="ECO:0000256" key="1">
    <source>
        <dbReference type="SAM" id="MobiDB-lite"/>
    </source>
</evidence>
<feature type="compositionally biased region" description="Basic residues" evidence="1">
    <location>
        <begin position="184"/>
        <end position="198"/>
    </location>
</feature>
<protein>
    <submittedName>
        <fullName evidence="2">3-oxoacyl-[acyl-carrier protein] reductase</fullName>
        <ecNumber evidence="2">1.1.1.100</ecNumber>
    </submittedName>
</protein>
<name>A0A6J4UTU7_9BACT</name>
<proteinExistence type="predicted"/>
<dbReference type="EMBL" id="CADCWE010000242">
    <property type="protein sequence ID" value="CAA9560717.1"/>
    <property type="molecule type" value="Genomic_DNA"/>
</dbReference>
<feature type="non-terminal residue" evidence="2">
    <location>
        <position position="254"/>
    </location>
</feature>
<feature type="region of interest" description="Disordered" evidence="1">
    <location>
        <begin position="1"/>
        <end position="254"/>
    </location>
</feature>
<reference evidence="2" key="1">
    <citation type="submission" date="2020-02" db="EMBL/GenBank/DDBJ databases">
        <authorList>
            <person name="Meier V. D."/>
        </authorList>
    </citation>
    <scope>NUCLEOTIDE SEQUENCE</scope>
    <source>
        <strain evidence="2">AVDCRST_MAG73</strain>
    </source>
</reference>
<keyword evidence="2" id="KW-0560">Oxidoreductase</keyword>
<feature type="non-terminal residue" evidence="2">
    <location>
        <position position="1"/>
    </location>
</feature>
<evidence type="ECO:0000313" key="2">
    <source>
        <dbReference type="EMBL" id="CAA9560717.1"/>
    </source>
</evidence>
<dbReference type="EC" id="1.1.1.100" evidence="2"/>
<feature type="compositionally biased region" description="Basic and acidic residues" evidence="1">
    <location>
        <begin position="165"/>
        <end position="174"/>
    </location>
</feature>
<sequence>GICSPPTLHRQGRYRHRRLARHRPRHRRRVGRGGGDGGRQLRPRRRRRRGGRRPDRGRGRPGVRVQGRRRTAGGGGSVGDDRLQEVRPARRAGQQRRDLPVPGAARDHRRDLGGDAPDQPLRSVRDQPGRGAGDGGGRRRRDRPRFQRLVLPRQRDPGPLLRVQGRAERDDRGLGDGPWPIKHPGQRRPPWRRPHRYQPRALGRQTPAAARAADQPRRRPGRHRRRRLLPGVRRRGLGDRGFAAGGRGGHDPAV</sequence>